<evidence type="ECO:0000313" key="2">
    <source>
        <dbReference type="EMBL" id="TNJ60331.1"/>
    </source>
</evidence>
<keyword evidence="1" id="KW-0472">Membrane</keyword>
<dbReference type="AlphaFoldDB" id="A0A5C4SXV6"/>
<protein>
    <submittedName>
        <fullName evidence="2">Uncharacterized protein</fullName>
    </submittedName>
</protein>
<feature type="transmembrane region" description="Helical" evidence="1">
    <location>
        <begin position="6"/>
        <end position="24"/>
    </location>
</feature>
<dbReference type="Proteomes" id="UP000307943">
    <property type="component" value="Unassembled WGS sequence"/>
</dbReference>
<evidence type="ECO:0000256" key="1">
    <source>
        <dbReference type="SAM" id="Phobius"/>
    </source>
</evidence>
<reference evidence="2 3" key="1">
    <citation type="submission" date="2019-05" db="EMBL/GenBank/DDBJ databases">
        <title>We sequenced the genome of Paenibacillus hemerocallicola KCTC 33185 for further insight into its adaptation and study the phylogeny of Paenibacillus.</title>
        <authorList>
            <person name="Narsing Rao M.P."/>
        </authorList>
    </citation>
    <scope>NUCLEOTIDE SEQUENCE [LARGE SCALE GENOMIC DNA]</scope>
    <source>
        <strain evidence="2 3">KCTC 33185</strain>
    </source>
</reference>
<evidence type="ECO:0000313" key="3">
    <source>
        <dbReference type="Proteomes" id="UP000307943"/>
    </source>
</evidence>
<dbReference type="EMBL" id="VDCQ01000084">
    <property type="protein sequence ID" value="TNJ60331.1"/>
    <property type="molecule type" value="Genomic_DNA"/>
</dbReference>
<feature type="transmembrane region" description="Helical" evidence="1">
    <location>
        <begin position="45"/>
        <end position="66"/>
    </location>
</feature>
<dbReference type="RefSeq" id="WP_139607082.1">
    <property type="nucleotide sequence ID" value="NZ_VDCQ01000084.1"/>
</dbReference>
<keyword evidence="1" id="KW-0812">Transmembrane</keyword>
<organism evidence="2 3">
    <name type="scientific">Paenibacillus hemerocallicola</name>
    <dbReference type="NCBI Taxonomy" id="1172614"/>
    <lineage>
        <taxon>Bacteria</taxon>
        <taxon>Bacillati</taxon>
        <taxon>Bacillota</taxon>
        <taxon>Bacilli</taxon>
        <taxon>Bacillales</taxon>
        <taxon>Paenibacillaceae</taxon>
        <taxon>Paenibacillus</taxon>
    </lineage>
</organism>
<dbReference type="OrthoDB" id="2665332at2"/>
<keyword evidence="3" id="KW-1185">Reference proteome</keyword>
<proteinExistence type="predicted"/>
<sequence>MNAMVVIALLVLIGFAAVATVMIGNSKPNREGNPDYDKKTGANTIRLTLFYVMAGIASCFALVWYITG</sequence>
<name>A0A5C4SXV6_9BACL</name>
<gene>
    <name evidence="2" type="ORF">FE784_36020</name>
</gene>
<comment type="caution">
    <text evidence="2">The sequence shown here is derived from an EMBL/GenBank/DDBJ whole genome shotgun (WGS) entry which is preliminary data.</text>
</comment>
<accession>A0A5C4SXV6</accession>
<keyword evidence="1" id="KW-1133">Transmembrane helix</keyword>